<proteinExistence type="predicted"/>
<dbReference type="EMBL" id="QBKP01000013">
    <property type="protein sequence ID" value="PTX47280.1"/>
    <property type="molecule type" value="Genomic_DNA"/>
</dbReference>
<dbReference type="AlphaFoldDB" id="A0A2T6ATY6"/>
<evidence type="ECO:0000256" key="2">
    <source>
        <dbReference type="SAM" id="SignalP"/>
    </source>
</evidence>
<keyword evidence="1" id="KW-0472">Membrane</keyword>
<reference evidence="3 4" key="1">
    <citation type="submission" date="2018-04" db="EMBL/GenBank/DDBJ databases">
        <title>Genomic Encyclopedia of Archaeal and Bacterial Type Strains, Phase II (KMG-II): from individual species to whole genera.</title>
        <authorList>
            <person name="Goeker M."/>
        </authorList>
    </citation>
    <scope>NUCLEOTIDE SEQUENCE [LARGE SCALE GENOMIC DNA]</scope>
    <source>
        <strain evidence="3 4">DSM 21823</strain>
    </source>
</reference>
<comment type="caution">
    <text evidence="3">The sequence shown here is derived from an EMBL/GenBank/DDBJ whole genome shotgun (WGS) entry which is preliminary data.</text>
</comment>
<keyword evidence="4" id="KW-1185">Reference proteome</keyword>
<feature type="transmembrane region" description="Helical" evidence="1">
    <location>
        <begin position="65"/>
        <end position="87"/>
    </location>
</feature>
<feature type="transmembrane region" description="Helical" evidence="1">
    <location>
        <begin position="151"/>
        <end position="169"/>
    </location>
</feature>
<keyword evidence="1" id="KW-1133">Transmembrane helix</keyword>
<sequence length="175" mass="18578">MTWFAPLKASALLTLPLLVSVSFSEACFDFLSARQSSALRDLDMINPARAIEAMQVMNASLRNPLFGAVYFGTPFALTLAVVMMAVLRARVAAAVLGLGLAVHMIGVFGGIVAPNVPLNRELAAVDARAPGGDTIWRAYSTRWQSANLSRMIAAGGSLMLVAATLTAAVQNRRRS</sequence>
<dbReference type="Proteomes" id="UP000244224">
    <property type="component" value="Unassembled WGS sequence"/>
</dbReference>
<dbReference type="OrthoDB" id="428263at2"/>
<evidence type="ECO:0000313" key="4">
    <source>
        <dbReference type="Proteomes" id="UP000244224"/>
    </source>
</evidence>
<keyword evidence="1" id="KW-0812">Transmembrane</keyword>
<keyword evidence="2" id="KW-0732">Signal</keyword>
<name>A0A2T6ATY6_9RHOB</name>
<gene>
    <name evidence="3" type="ORF">C8N34_11336</name>
</gene>
<evidence type="ECO:0000256" key="1">
    <source>
        <dbReference type="SAM" id="Phobius"/>
    </source>
</evidence>
<organism evidence="3 4">
    <name type="scientific">Gemmobacter caeni</name>
    <dbReference type="NCBI Taxonomy" id="589035"/>
    <lineage>
        <taxon>Bacteria</taxon>
        <taxon>Pseudomonadati</taxon>
        <taxon>Pseudomonadota</taxon>
        <taxon>Alphaproteobacteria</taxon>
        <taxon>Rhodobacterales</taxon>
        <taxon>Paracoccaceae</taxon>
        <taxon>Gemmobacter</taxon>
    </lineage>
</organism>
<dbReference type="RefSeq" id="WP_145693642.1">
    <property type="nucleotide sequence ID" value="NZ_QBKP01000013.1"/>
</dbReference>
<dbReference type="Pfam" id="PF08592">
    <property type="entry name" value="Anthrone_oxy"/>
    <property type="match status" value="1"/>
</dbReference>
<accession>A0A2T6ATY6</accession>
<feature type="transmembrane region" description="Helical" evidence="1">
    <location>
        <begin position="94"/>
        <end position="113"/>
    </location>
</feature>
<protein>
    <submittedName>
        <fullName evidence="3">Putative membrane protein</fullName>
    </submittedName>
</protein>
<feature type="signal peptide" evidence="2">
    <location>
        <begin position="1"/>
        <end position="26"/>
    </location>
</feature>
<evidence type="ECO:0000313" key="3">
    <source>
        <dbReference type="EMBL" id="PTX47280.1"/>
    </source>
</evidence>
<dbReference type="InterPro" id="IPR013901">
    <property type="entry name" value="Anthrone_oxy"/>
</dbReference>
<feature type="chain" id="PRO_5015558048" evidence="2">
    <location>
        <begin position="27"/>
        <end position="175"/>
    </location>
</feature>